<dbReference type="EC" id="1.1.1.25" evidence="2 8"/>
<keyword evidence="6 8" id="KW-0057">Aromatic amino acid biosynthesis</keyword>
<feature type="binding site" evidence="8">
    <location>
        <begin position="143"/>
        <end position="147"/>
    </location>
    <ligand>
        <name>NADP(+)</name>
        <dbReference type="ChEBI" id="CHEBI:58349"/>
    </ligand>
</feature>
<reference evidence="11 12" key="1">
    <citation type="submission" date="2014-07" db="EMBL/GenBank/DDBJ databases">
        <title>Draft genome sequence of Thalassospira profundimaris S25-3-2.</title>
        <authorList>
            <person name="Lai Q."/>
            <person name="Shao Z."/>
        </authorList>
    </citation>
    <scope>NUCLEOTIDE SEQUENCE [LARGE SCALE GENOMIC DNA]</scope>
    <source>
        <strain evidence="11 12">S25-3-2</strain>
    </source>
</reference>
<feature type="binding site" evidence="8">
    <location>
        <position position="233"/>
    </location>
    <ligand>
        <name>NADP(+)</name>
        <dbReference type="ChEBI" id="CHEBI:58349"/>
    </ligand>
</feature>
<feature type="binding site" evidence="8">
    <location>
        <position position="256"/>
    </location>
    <ligand>
        <name>NADP(+)</name>
        <dbReference type="ChEBI" id="CHEBI:58349"/>
    </ligand>
</feature>
<feature type="binding site" evidence="8">
    <location>
        <position position="263"/>
    </location>
    <ligand>
        <name>shikimate</name>
        <dbReference type="ChEBI" id="CHEBI:36208"/>
    </ligand>
</feature>
<evidence type="ECO:0000256" key="1">
    <source>
        <dbReference type="ARBA" id="ARBA00004871"/>
    </source>
</evidence>
<dbReference type="Proteomes" id="UP000252517">
    <property type="component" value="Unassembled WGS sequence"/>
</dbReference>
<dbReference type="InterPro" id="IPR046346">
    <property type="entry name" value="Aminoacid_DH-like_N_sf"/>
</dbReference>
<dbReference type="GO" id="GO:0009073">
    <property type="term" value="P:aromatic amino acid family biosynthetic process"/>
    <property type="evidence" value="ECO:0007669"/>
    <property type="project" value="UniProtKB-KW"/>
</dbReference>
<feature type="binding site" evidence="8">
    <location>
        <begin position="29"/>
        <end position="31"/>
    </location>
    <ligand>
        <name>shikimate</name>
        <dbReference type="ChEBI" id="CHEBI:36208"/>
    </ligand>
</feature>
<comment type="function">
    <text evidence="8">Involved in the biosynthesis of the chorismate, which leads to the biosynthesis of aromatic amino acids. Catalyzes the reversible NADPH linked reduction of 3-dehydroshikimate (DHSA) to yield shikimate (SA).</text>
</comment>
<evidence type="ECO:0000256" key="2">
    <source>
        <dbReference type="ARBA" id="ARBA00012962"/>
    </source>
</evidence>
<keyword evidence="5 8" id="KW-0560">Oxidoreductase</keyword>
<dbReference type="CDD" id="cd01065">
    <property type="entry name" value="NAD_bind_Shikimate_DH"/>
    <property type="match status" value="1"/>
</dbReference>
<evidence type="ECO:0000256" key="7">
    <source>
        <dbReference type="ARBA" id="ARBA00049442"/>
    </source>
</evidence>
<dbReference type="InterPro" id="IPR011342">
    <property type="entry name" value="Shikimate_DH"/>
</dbReference>
<feature type="active site" description="Proton acceptor" evidence="8">
    <location>
        <position position="80"/>
    </location>
</feature>
<dbReference type="GO" id="GO:0050661">
    <property type="term" value="F:NADP binding"/>
    <property type="evidence" value="ECO:0007669"/>
    <property type="project" value="InterPro"/>
</dbReference>
<feature type="binding site" evidence="8">
    <location>
        <position position="101"/>
    </location>
    <ligand>
        <name>shikimate</name>
        <dbReference type="ChEBI" id="CHEBI:36208"/>
    </ligand>
</feature>
<organism evidence="11 12">
    <name type="scientific">Thalassospira profundimaris</name>
    <dbReference type="NCBI Taxonomy" id="502049"/>
    <lineage>
        <taxon>Bacteria</taxon>
        <taxon>Pseudomonadati</taxon>
        <taxon>Pseudomonadota</taxon>
        <taxon>Alphaproteobacteria</taxon>
        <taxon>Rhodospirillales</taxon>
        <taxon>Thalassospiraceae</taxon>
        <taxon>Thalassospira</taxon>
    </lineage>
</organism>
<feature type="domain" description="Shikimate dehydrogenase substrate binding N-terminal" evidence="10">
    <location>
        <begin position="21"/>
        <end position="103"/>
    </location>
</feature>
<dbReference type="GO" id="GO:0004764">
    <property type="term" value="F:shikimate 3-dehydrogenase (NADP+) activity"/>
    <property type="evidence" value="ECO:0007669"/>
    <property type="project" value="UniProtKB-UniRule"/>
</dbReference>
<dbReference type="NCBIfam" id="NF001312">
    <property type="entry name" value="PRK00258.1-4"/>
    <property type="match status" value="1"/>
</dbReference>
<evidence type="ECO:0000259" key="9">
    <source>
        <dbReference type="Pfam" id="PF01488"/>
    </source>
</evidence>
<evidence type="ECO:0000256" key="5">
    <source>
        <dbReference type="ARBA" id="ARBA00023002"/>
    </source>
</evidence>
<comment type="caution">
    <text evidence="11">The sequence shown here is derived from an EMBL/GenBank/DDBJ whole genome shotgun (WGS) entry which is preliminary data.</text>
</comment>
<dbReference type="UniPathway" id="UPA00053">
    <property type="reaction ID" value="UER00087"/>
</dbReference>
<dbReference type="EMBL" id="JPWH01000001">
    <property type="protein sequence ID" value="RCK53949.1"/>
    <property type="molecule type" value="Genomic_DNA"/>
</dbReference>
<dbReference type="SUPFAM" id="SSF51735">
    <property type="entry name" value="NAD(P)-binding Rossmann-fold domains"/>
    <property type="match status" value="1"/>
</dbReference>
<dbReference type="HAMAP" id="MF_00222">
    <property type="entry name" value="Shikimate_DH_AroE"/>
    <property type="match status" value="1"/>
</dbReference>
<keyword evidence="3 8" id="KW-0028">Amino-acid biosynthesis</keyword>
<dbReference type="GO" id="GO:0009423">
    <property type="term" value="P:chorismate biosynthetic process"/>
    <property type="evidence" value="ECO:0007669"/>
    <property type="project" value="UniProtKB-UniRule"/>
</dbReference>
<accession>A0A367XKJ4</accession>
<dbReference type="NCBIfam" id="TIGR00507">
    <property type="entry name" value="aroE"/>
    <property type="match status" value="1"/>
</dbReference>
<proteinExistence type="inferred from homology"/>
<feature type="binding site" evidence="8">
    <location>
        <position position="92"/>
    </location>
    <ligand>
        <name>NADP(+)</name>
        <dbReference type="ChEBI" id="CHEBI:58349"/>
    </ligand>
</feature>
<dbReference type="Pfam" id="PF08501">
    <property type="entry name" value="Shikimate_dh_N"/>
    <property type="match status" value="1"/>
</dbReference>
<evidence type="ECO:0000256" key="4">
    <source>
        <dbReference type="ARBA" id="ARBA00022857"/>
    </source>
</evidence>
<dbReference type="InterPro" id="IPR022893">
    <property type="entry name" value="Shikimate_DH_fam"/>
</dbReference>
<dbReference type="PANTHER" id="PTHR21089:SF1">
    <property type="entry name" value="BIFUNCTIONAL 3-DEHYDROQUINATE DEHYDRATASE_SHIKIMATE DEHYDROGENASE, CHLOROPLASTIC"/>
    <property type="match status" value="1"/>
</dbReference>
<feature type="binding site" evidence="8">
    <location>
        <position position="117"/>
    </location>
    <ligand>
        <name>shikimate</name>
        <dbReference type="ChEBI" id="CHEBI:36208"/>
    </ligand>
</feature>
<feature type="domain" description="Quinate/shikimate 5-dehydrogenase/glutamyl-tRNA reductase" evidence="9">
    <location>
        <begin position="138"/>
        <end position="208"/>
    </location>
</feature>
<dbReference type="InterPro" id="IPR036291">
    <property type="entry name" value="NAD(P)-bd_dom_sf"/>
</dbReference>
<evidence type="ECO:0000256" key="8">
    <source>
        <dbReference type="HAMAP-Rule" id="MF_00222"/>
    </source>
</evidence>
<dbReference type="AlphaFoldDB" id="A0A367XKJ4"/>
<comment type="catalytic activity">
    <reaction evidence="7 8">
        <text>shikimate + NADP(+) = 3-dehydroshikimate + NADPH + H(+)</text>
        <dbReference type="Rhea" id="RHEA:17737"/>
        <dbReference type="ChEBI" id="CHEBI:15378"/>
        <dbReference type="ChEBI" id="CHEBI:16630"/>
        <dbReference type="ChEBI" id="CHEBI:36208"/>
        <dbReference type="ChEBI" id="CHEBI:57783"/>
        <dbReference type="ChEBI" id="CHEBI:58349"/>
        <dbReference type="EC" id="1.1.1.25"/>
    </reaction>
</comment>
<comment type="subunit">
    <text evidence="8">Homodimer.</text>
</comment>
<feature type="binding site" evidence="8">
    <location>
        <position position="235"/>
    </location>
    <ligand>
        <name>shikimate</name>
        <dbReference type="ChEBI" id="CHEBI:36208"/>
    </ligand>
</feature>
<dbReference type="Pfam" id="PF01488">
    <property type="entry name" value="Shikimate_DH"/>
    <property type="match status" value="1"/>
</dbReference>
<protein>
    <recommendedName>
        <fullName evidence="2 8">Shikimate dehydrogenase (NADP(+))</fullName>
        <shortName evidence="8">SDH</shortName>
        <ecNumber evidence="2 8">1.1.1.25</ecNumber>
    </recommendedName>
</protein>
<evidence type="ECO:0000256" key="6">
    <source>
        <dbReference type="ARBA" id="ARBA00023141"/>
    </source>
</evidence>
<sequence>MDFDNSNNIRTLSGTSRLAGVMGWPVAHSKSPRLQGYWLAKYGVDGSYMPLPVAPENFVSAVKSLRDLDFAGVNVTIPHKQAVFDVCDQLSDRAQHIGAVNTVTFTDDGKILGDNTDGFGFIENLRQNAPEIDFTCGPAVILGAGGACRAIIVSLLEENCPEIRLLNRTKARATALAGEINDPRIRVIDWEQANHCLDDAALLVNTTSLGMVGQPPLEIDLAGLAAQAIVTDIVYAPLKTGLLTQAEARGNRIVDGLGMLLHQARPGFHRWFGIDPAVSAELRDFVLGVSQE</sequence>
<keyword evidence="4 8" id="KW-0521">NADP</keyword>
<comment type="similarity">
    <text evidence="8">Belongs to the shikimate dehydrogenase family.</text>
</comment>
<gene>
    <name evidence="8" type="primary">aroE</name>
    <name evidence="11" type="ORF">TH25_00840</name>
</gene>
<dbReference type="GO" id="GO:0005829">
    <property type="term" value="C:cytosol"/>
    <property type="evidence" value="ECO:0007669"/>
    <property type="project" value="TreeGrafter"/>
</dbReference>
<dbReference type="InterPro" id="IPR006151">
    <property type="entry name" value="Shikm_DH/Glu-tRNA_Rdtase"/>
</dbReference>
<feature type="binding site" evidence="8">
    <location>
        <position position="76"/>
    </location>
    <ligand>
        <name>shikimate</name>
        <dbReference type="ChEBI" id="CHEBI:36208"/>
    </ligand>
</feature>
<dbReference type="PANTHER" id="PTHR21089">
    <property type="entry name" value="SHIKIMATE DEHYDROGENASE"/>
    <property type="match status" value="1"/>
</dbReference>
<dbReference type="Gene3D" id="3.40.50.720">
    <property type="entry name" value="NAD(P)-binding Rossmann-like Domain"/>
    <property type="match status" value="1"/>
</dbReference>
<evidence type="ECO:0000313" key="11">
    <source>
        <dbReference type="EMBL" id="RCK53949.1"/>
    </source>
</evidence>
<evidence type="ECO:0000259" key="10">
    <source>
        <dbReference type="Pfam" id="PF08501"/>
    </source>
</evidence>
<dbReference type="Gene3D" id="3.40.50.10860">
    <property type="entry name" value="Leucine Dehydrogenase, chain A, domain 1"/>
    <property type="match status" value="1"/>
</dbReference>
<evidence type="ECO:0000313" key="12">
    <source>
        <dbReference type="Proteomes" id="UP000252517"/>
    </source>
</evidence>
<dbReference type="GO" id="GO:0019632">
    <property type="term" value="P:shikimate metabolic process"/>
    <property type="evidence" value="ECO:0007669"/>
    <property type="project" value="InterPro"/>
</dbReference>
<dbReference type="GO" id="GO:0008652">
    <property type="term" value="P:amino acid biosynthetic process"/>
    <property type="evidence" value="ECO:0007669"/>
    <property type="project" value="UniProtKB-KW"/>
</dbReference>
<name>A0A367XKJ4_9PROT</name>
<dbReference type="SUPFAM" id="SSF53223">
    <property type="entry name" value="Aminoacid dehydrogenase-like, N-terminal domain"/>
    <property type="match status" value="1"/>
</dbReference>
<feature type="binding site" evidence="8">
    <location>
        <begin position="167"/>
        <end position="172"/>
    </location>
    <ligand>
        <name>NADP(+)</name>
        <dbReference type="ChEBI" id="CHEBI:58349"/>
    </ligand>
</feature>
<dbReference type="InterPro" id="IPR013708">
    <property type="entry name" value="Shikimate_DH-bd_N"/>
</dbReference>
<comment type="pathway">
    <text evidence="1 8">Metabolic intermediate biosynthesis; chorismate biosynthesis; chorismate from D-erythrose 4-phosphate and phosphoenolpyruvate: step 4/7.</text>
</comment>
<evidence type="ECO:0000256" key="3">
    <source>
        <dbReference type="ARBA" id="ARBA00022605"/>
    </source>
</evidence>